<feature type="compositionally biased region" description="Basic and acidic residues" evidence="1">
    <location>
        <begin position="134"/>
        <end position="144"/>
    </location>
</feature>
<feature type="compositionally biased region" description="Acidic residues" evidence="1">
    <location>
        <begin position="22"/>
        <end position="32"/>
    </location>
</feature>
<protein>
    <submittedName>
        <fullName evidence="2">Uncharacterized protein</fullName>
    </submittedName>
</protein>
<evidence type="ECO:0000313" key="3">
    <source>
        <dbReference type="Proteomes" id="UP000077202"/>
    </source>
</evidence>
<feature type="region of interest" description="Disordered" evidence="1">
    <location>
        <begin position="18"/>
        <end position="188"/>
    </location>
</feature>
<dbReference type="EMBL" id="LVLJ01002001">
    <property type="protein sequence ID" value="OAE27003.1"/>
    <property type="molecule type" value="Genomic_DNA"/>
</dbReference>
<feature type="compositionally biased region" description="Basic and acidic residues" evidence="1">
    <location>
        <begin position="177"/>
        <end position="188"/>
    </location>
</feature>
<organism evidence="2 3">
    <name type="scientific">Marchantia polymorpha subsp. ruderalis</name>
    <dbReference type="NCBI Taxonomy" id="1480154"/>
    <lineage>
        <taxon>Eukaryota</taxon>
        <taxon>Viridiplantae</taxon>
        <taxon>Streptophyta</taxon>
        <taxon>Embryophyta</taxon>
        <taxon>Marchantiophyta</taxon>
        <taxon>Marchantiopsida</taxon>
        <taxon>Marchantiidae</taxon>
        <taxon>Marchantiales</taxon>
        <taxon>Marchantiaceae</taxon>
        <taxon>Marchantia</taxon>
    </lineage>
</organism>
<evidence type="ECO:0000313" key="2">
    <source>
        <dbReference type="EMBL" id="OAE27003.1"/>
    </source>
</evidence>
<evidence type="ECO:0000256" key="1">
    <source>
        <dbReference type="SAM" id="MobiDB-lite"/>
    </source>
</evidence>
<reference evidence="2" key="1">
    <citation type="submission" date="2016-03" db="EMBL/GenBank/DDBJ databases">
        <title>Mechanisms controlling the formation of the plant cell surface in tip-growing cells are functionally conserved among land plants.</title>
        <authorList>
            <person name="Honkanen S."/>
            <person name="Jones V.A."/>
            <person name="Morieri G."/>
            <person name="Champion C."/>
            <person name="Hetherington A.J."/>
            <person name="Kelly S."/>
            <person name="Saint-Marcoux D."/>
            <person name="Proust H."/>
            <person name="Prescott H."/>
            <person name="Dolan L."/>
        </authorList>
    </citation>
    <scope>NUCLEOTIDE SEQUENCE [LARGE SCALE GENOMIC DNA]</scope>
    <source>
        <tissue evidence="2">Whole gametophyte</tissue>
    </source>
</reference>
<proteinExistence type="predicted"/>
<sequence>MADGSLSVFFDEWLARARADHEEDEDEDEEDVGSERRCRVGLLTCTEEGAHKGDAASGRRLSARGPPADLWLRFVSPDGPTGERPERPPPLAPSSSSRLTARPEPQAEEEEENAGAGNARSGESVLIFASKNARQKESGVERKGIAKSRKHRAGKRSNCRKGGNIRGRGRRGVSLFDKVDEPDFGRAE</sequence>
<feature type="compositionally biased region" description="Low complexity" evidence="1">
    <location>
        <begin position="114"/>
        <end position="124"/>
    </location>
</feature>
<dbReference type="AlphaFoldDB" id="A0A176W300"/>
<dbReference type="Proteomes" id="UP000077202">
    <property type="component" value="Unassembled WGS sequence"/>
</dbReference>
<gene>
    <name evidence="2" type="ORF">AXG93_1774s1130</name>
</gene>
<feature type="compositionally biased region" description="Basic residues" evidence="1">
    <location>
        <begin position="145"/>
        <end position="159"/>
    </location>
</feature>
<feature type="compositionally biased region" description="Low complexity" evidence="1">
    <location>
        <begin position="93"/>
        <end position="104"/>
    </location>
</feature>
<accession>A0A176W300</accession>
<name>A0A176W300_MARPO</name>
<keyword evidence="3" id="KW-1185">Reference proteome</keyword>
<comment type="caution">
    <text evidence="2">The sequence shown here is derived from an EMBL/GenBank/DDBJ whole genome shotgun (WGS) entry which is preliminary data.</text>
</comment>